<dbReference type="GO" id="GO:0003824">
    <property type="term" value="F:catalytic activity"/>
    <property type="evidence" value="ECO:0007669"/>
    <property type="project" value="InterPro"/>
</dbReference>
<dbReference type="GO" id="GO:0051536">
    <property type="term" value="F:iron-sulfur cluster binding"/>
    <property type="evidence" value="ECO:0007669"/>
    <property type="project" value="UniProtKB-KW"/>
</dbReference>
<evidence type="ECO:0000313" key="6">
    <source>
        <dbReference type="EMBL" id="KKN99030.1"/>
    </source>
</evidence>
<dbReference type="InterPro" id="IPR058240">
    <property type="entry name" value="rSAM_sf"/>
</dbReference>
<organism evidence="6">
    <name type="scientific">marine sediment metagenome</name>
    <dbReference type="NCBI Taxonomy" id="412755"/>
    <lineage>
        <taxon>unclassified sequences</taxon>
        <taxon>metagenomes</taxon>
        <taxon>ecological metagenomes</taxon>
    </lineage>
</organism>
<gene>
    <name evidence="6" type="ORF">LCGC14_0142750</name>
</gene>
<dbReference type="EMBL" id="LAZR01000049">
    <property type="protein sequence ID" value="KKN99030.1"/>
    <property type="molecule type" value="Genomic_DNA"/>
</dbReference>
<accession>A0A0F9V1A8</accession>
<evidence type="ECO:0000256" key="4">
    <source>
        <dbReference type="ARBA" id="ARBA00023014"/>
    </source>
</evidence>
<dbReference type="GO" id="GO:0046872">
    <property type="term" value="F:metal ion binding"/>
    <property type="evidence" value="ECO:0007669"/>
    <property type="project" value="UniProtKB-KW"/>
</dbReference>
<dbReference type="InterPro" id="IPR013785">
    <property type="entry name" value="Aldolase_TIM"/>
</dbReference>
<evidence type="ECO:0000256" key="1">
    <source>
        <dbReference type="ARBA" id="ARBA00022691"/>
    </source>
</evidence>
<protein>
    <recommendedName>
        <fullName evidence="5">Radical SAM core domain-containing protein</fullName>
    </recommendedName>
</protein>
<proteinExistence type="predicted"/>
<dbReference type="Gene3D" id="3.20.20.70">
    <property type="entry name" value="Aldolase class I"/>
    <property type="match status" value="1"/>
</dbReference>
<dbReference type="InterPro" id="IPR007197">
    <property type="entry name" value="rSAM"/>
</dbReference>
<feature type="domain" description="Radical SAM core" evidence="5">
    <location>
        <begin position="9"/>
        <end position="121"/>
    </location>
</feature>
<keyword evidence="4" id="KW-0411">Iron-sulfur</keyword>
<evidence type="ECO:0000256" key="2">
    <source>
        <dbReference type="ARBA" id="ARBA00022723"/>
    </source>
</evidence>
<sequence length="219" mass="25126">MSKHETTIRLTNFCNETCDHCMFRSGPSNKTHMTEKMSQQLNEWLPKGVDSNISVMGGEVSLIPNYGDLMRNTFQGHYQGGIMTNGVFVKQKATLDEFVRVILSLDTQNITIRISQSQFHSKDGYGQEAFEKLKQSFKHKHRIFVQFAGDLGLNIVLVGRAYDNNVPSKYQDVAMCDNAMNDNMFVDENGIIHWCPLGESPYKHFSQCDYYETREKMID</sequence>
<reference evidence="6" key="1">
    <citation type="journal article" date="2015" name="Nature">
        <title>Complex archaea that bridge the gap between prokaryotes and eukaryotes.</title>
        <authorList>
            <person name="Spang A."/>
            <person name="Saw J.H."/>
            <person name="Jorgensen S.L."/>
            <person name="Zaremba-Niedzwiedzka K."/>
            <person name="Martijn J."/>
            <person name="Lind A.E."/>
            <person name="van Eijk R."/>
            <person name="Schleper C."/>
            <person name="Guy L."/>
            <person name="Ettema T.J."/>
        </authorList>
    </citation>
    <scope>NUCLEOTIDE SEQUENCE</scope>
</reference>
<keyword evidence="3" id="KW-0408">Iron</keyword>
<keyword evidence="2" id="KW-0479">Metal-binding</keyword>
<dbReference type="SFLD" id="SFLDS00029">
    <property type="entry name" value="Radical_SAM"/>
    <property type="match status" value="1"/>
</dbReference>
<evidence type="ECO:0000259" key="5">
    <source>
        <dbReference type="Pfam" id="PF04055"/>
    </source>
</evidence>
<dbReference type="SUPFAM" id="SSF102114">
    <property type="entry name" value="Radical SAM enzymes"/>
    <property type="match status" value="1"/>
</dbReference>
<comment type="caution">
    <text evidence="6">The sequence shown here is derived from an EMBL/GenBank/DDBJ whole genome shotgun (WGS) entry which is preliminary data.</text>
</comment>
<keyword evidence="1" id="KW-0949">S-adenosyl-L-methionine</keyword>
<name>A0A0F9V1A8_9ZZZZ</name>
<dbReference type="AlphaFoldDB" id="A0A0F9V1A8"/>
<dbReference type="Pfam" id="PF04055">
    <property type="entry name" value="Radical_SAM"/>
    <property type="match status" value="1"/>
</dbReference>
<evidence type="ECO:0000256" key="3">
    <source>
        <dbReference type="ARBA" id="ARBA00023004"/>
    </source>
</evidence>